<dbReference type="RefSeq" id="WP_344493666.1">
    <property type="nucleotide sequence ID" value="NZ_BAAAQX010000047.1"/>
</dbReference>
<protein>
    <submittedName>
        <fullName evidence="1">Uncharacterized protein</fullName>
    </submittedName>
</protein>
<dbReference type="EMBL" id="BAAAQX010000047">
    <property type="protein sequence ID" value="GAA2215161.1"/>
    <property type="molecule type" value="Genomic_DNA"/>
</dbReference>
<organism evidence="1 2">
    <name type="scientific">Nonomuraea monospora</name>
    <dbReference type="NCBI Taxonomy" id="568818"/>
    <lineage>
        <taxon>Bacteria</taxon>
        <taxon>Bacillati</taxon>
        <taxon>Actinomycetota</taxon>
        <taxon>Actinomycetes</taxon>
        <taxon>Streptosporangiales</taxon>
        <taxon>Streptosporangiaceae</taxon>
        <taxon>Nonomuraea</taxon>
    </lineage>
</organism>
<accession>A0ABP5PTX4</accession>
<gene>
    <name evidence="1" type="ORF">GCM10009850_106280</name>
</gene>
<reference evidence="2" key="1">
    <citation type="journal article" date="2019" name="Int. J. Syst. Evol. Microbiol.">
        <title>The Global Catalogue of Microorganisms (GCM) 10K type strain sequencing project: providing services to taxonomists for standard genome sequencing and annotation.</title>
        <authorList>
            <consortium name="The Broad Institute Genomics Platform"/>
            <consortium name="The Broad Institute Genome Sequencing Center for Infectious Disease"/>
            <person name="Wu L."/>
            <person name="Ma J."/>
        </authorList>
    </citation>
    <scope>NUCLEOTIDE SEQUENCE [LARGE SCALE GENOMIC DNA]</scope>
    <source>
        <strain evidence="2">JCM 16114</strain>
    </source>
</reference>
<evidence type="ECO:0000313" key="1">
    <source>
        <dbReference type="EMBL" id="GAA2215161.1"/>
    </source>
</evidence>
<proteinExistence type="predicted"/>
<evidence type="ECO:0000313" key="2">
    <source>
        <dbReference type="Proteomes" id="UP001499843"/>
    </source>
</evidence>
<comment type="caution">
    <text evidence="1">The sequence shown here is derived from an EMBL/GenBank/DDBJ whole genome shotgun (WGS) entry which is preliminary data.</text>
</comment>
<name>A0ABP5PTX4_9ACTN</name>
<dbReference type="Proteomes" id="UP001499843">
    <property type="component" value="Unassembled WGS sequence"/>
</dbReference>
<keyword evidence="2" id="KW-1185">Reference proteome</keyword>
<sequence>MDSVGKWRRAGLLEAESITPEQIRNHRMVRQLVSELLPMQDPASAELRGLADRVGS</sequence>